<dbReference type="PROSITE" id="PS51030">
    <property type="entry name" value="NUCLEAR_REC_DBD_2"/>
    <property type="match status" value="1"/>
</dbReference>
<keyword evidence="10" id="KW-0804">Transcription</keyword>
<name>A0ABN7S549_OIKDI</name>
<keyword evidence="4" id="KW-0732">Signal</keyword>
<dbReference type="Pfam" id="PF18400">
    <property type="entry name" value="Thioredoxin_12"/>
    <property type="match status" value="1"/>
</dbReference>
<evidence type="ECO:0000313" key="18">
    <source>
        <dbReference type="Proteomes" id="UP001158576"/>
    </source>
</evidence>
<keyword evidence="5" id="KW-0863">Zinc-finger</keyword>
<keyword evidence="7" id="KW-0862">Zinc</keyword>
<evidence type="ECO:0000256" key="2">
    <source>
        <dbReference type="ARBA" id="ARBA00004319"/>
    </source>
</evidence>
<comment type="catalytic activity">
    <reaction evidence="15">
        <text>N(4)-(alpha-D-Man-(1-&gt;2)-alpha-D-Man-(1-&gt;2)-alpha-D-Man-(1-&gt;3)-[alpha-D-Man-(1-&gt;2)-alpha-D-Man-(1-&gt;3)-[alpha-D-Man-(1-&gt;2)-alpha-D-Man-(1-&gt;6)]-alpha-D-Man-(1-&gt;6)]-beta-D-Man-(1-&gt;4)-beta-D-GlcNAc-(1-&gt;4)-beta-D-GlcNAc)-L-asparaginyl-[protein] (N-glucan mannose isomer 9A1,2,3B1,2,3) + UDP-alpha-D-glucose = N(4)-(alpha-D-Glc-(1-&gt;3)-alpha-D-Man-(1-&gt;2)-alpha-D-Man-(1-&gt;2)-alpha-D-Man-(1-&gt;3)-[alpha-D-Man-(1-&gt;2)-alpha-D-Man-(1-&gt;3)-[alpha-D-Man-(1-&gt;2)-alpha-D-Man-(1-&gt;6)]-alpha-D-Man-(1-&gt;6)]-beta-D-Man-(1-&gt;4)-beta-D-GlcNAc-(1-&gt;4)-beta-D-GlcNAc)-L-asparaginyl-[protein] + UDP + H(+)</text>
        <dbReference type="Rhea" id="RHEA:61304"/>
        <dbReference type="Rhea" id="RHEA-COMP:14356"/>
        <dbReference type="Rhea" id="RHEA-COMP:14357"/>
        <dbReference type="ChEBI" id="CHEBI:15378"/>
        <dbReference type="ChEBI" id="CHEBI:58223"/>
        <dbReference type="ChEBI" id="CHEBI:58885"/>
        <dbReference type="ChEBI" id="CHEBI:59080"/>
        <dbReference type="ChEBI" id="CHEBI:139493"/>
    </reaction>
</comment>
<evidence type="ECO:0000256" key="11">
    <source>
        <dbReference type="ARBA" id="ARBA00023170"/>
    </source>
</evidence>
<dbReference type="InterPro" id="IPR009448">
    <property type="entry name" value="UDP-g_GGtrans"/>
</dbReference>
<evidence type="ECO:0000256" key="15">
    <source>
        <dbReference type="ARBA" id="ARBA00048456"/>
    </source>
</evidence>
<dbReference type="InterPro" id="IPR040693">
    <property type="entry name" value="UGGT_TRXL_1"/>
</dbReference>
<evidence type="ECO:0000256" key="5">
    <source>
        <dbReference type="ARBA" id="ARBA00022771"/>
    </source>
</evidence>
<dbReference type="Gene3D" id="3.90.550.10">
    <property type="entry name" value="Spore Coat Polysaccharide Biosynthesis Protein SpsA, Chain A"/>
    <property type="match status" value="1"/>
</dbReference>
<dbReference type="Pfam" id="PF18401">
    <property type="entry name" value="Thioredoxin_13"/>
    <property type="match status" value="1"/>
</dbReference>
<dbReference type="EMBL" id="OU015568">
    <property type="protein sequence ID" value="CAG5089727.1"/>
    <property type="molecule type" value="Genomic_DNA"/>
</dbReference>
<reference evidence="17 18" key="1">
    <citation type="submission" date="2021-04" db="EMBL/GenBank/DDBJ databases">
        <authorList>
            <person name="Bliznina A."/>
        </authorList>
    </citation>
    <scope>NUCLEOTIDE SEQUENCE [LARGE SCALE GENOMIC DNA]</scope>
</reference>
<dbReference type="InterPro" id="IPR029044">
    <property type="entry name" value="Nucleotide-diphossugar_trans"/>
</dbReference>
<dbReference type="SMART" id="SM00399">
    <property type="entry name" value="ZnF_C4"/>
    <property type="match status" value="1"/>
</dbReference>
<dbReference type="PANTHER" id="PTHR11226:SF0">
    <property type="entry name" value="UDP-GLUCOSE:GLYCOPROTEIN GLUCOSYLTRANSFERASE"/>
    <property type="match status" value="1"/>
</dbReference>
<keyword evidence="18" id="KW-1185">Reference proteome</keyword>
<evidence type="ECO:0000256" key="6">
    <source>
        <dbReference type="ARBA" id="ARBA00022824"/>
    </source>
</evidence>
<evidence type="ECO:0000256" key="10">
    <source>
        <dbReference type="ARBA" id="ARBA00023163"/>
    </source>
</evidence>
<evidence type="ECO:0000256" key="1">
    <source>
        <dbReference type="ARBA" id="ARBA00001913"/>
    </source>
</evidence>
<comment type="function">
    <text evidence="14">Recognizes glycoproteins with minor folding defects. Reglucosylates single N-glycans near the misfolded part of the protein, thus providing quality control for protein folding in the endoplasmic reticulum. Reglucosylated proteins are recognized by calreticulin for recycling to the endoplasmic reticulum and refolding or degradation.</text>
</comment>
<evidence type="ECO:0000256" key="9">
    <source>
        <dbReference type="ARBA" id="ARBA00023125"/>
    </source>
</evidence>
<evidence type="ECO:0000313" key="17">
    <source>
        <dbReference type="EMBL" id="CAG5089727.1"/>
    </source>
</evidence>
<dbReference type="Pfam" id="PF18402">
    <property type="entry name" value="Thioredoxin_14"/>
    <property type="match status" value="1"/>
</dbReference>
<gene>
    <name evidence="17" type="ORF">OKIOD_LOCUS3885</name>
</gene>
<dbReference type="Proteomes" id="UP001158576">
    <property type="component" value="Chromosome PAR"/>
</dbReference>
<evidence type="ECO:0000259" key="16">
    <source>
        <dbReference type="PROSITE" id="PS51030"/>
    </source>
</evidence>
<dbReference type="Pfam" id="PF06427">
    <property type="entry name" value="UDP-g_GGTase"/>
    <property type="match status" value="1"/>
</dbReference>
<keyword evidence="13" id="KW-0539">Nucleus</keyword>
<evidence type="ECO:0000256" key="8">
    <source>
        <dbReference type="ARBA" id="ARBA00023015"/>
    </source>
</evidence>
<dbReference type="PANTHER" id="PTHR11226">
    <property type="entry name" value="UDP-GLUCOSE GLYCOPROTEIN:GLUCOSYLTRANSFERASE"/>
    <property type="match status" value="1"/>
</dbReference>
<dbReference type="PROSITE" id="PS00031">
    <property type="entry name" value="NUCLEAR_REC_DBD_1"/>
    <property type="match status" value="1"/>
</dbReference>
<evidence type="ECO:0000256" key="3">
    <source>
        <dbReference type="ARBA" id="ARBA00022723"/>
    </source>
</evidence>
<evidence type="ECO:0000256" key="4">
    <source>
        <dbReference type="ARBA" id="ARBA00022729"/>
    </source>
</evidence>
<dbReference type="CDD" id="cd06432">
    <property type="entry name" value="GT8_HUGT1_C_like"/>
    <property type="match status" value="1"/>
</dbReference>
<comment type="subcellular location">
    <subcellularLocation>
        <location evidence="2">Endoplasmic reticulum lumen</location>
    </subcellularLocation>
</comment>
<keyword evidence="3" id="KW-0479">Metal-binding</keyword>
<dbReference type="Gene3D" id="3.30.50.10">
    <property type="entry name" value="Erythroid Transcription Factor GATA-1, subunit A"/>
    <property type="match status" value="1"/>
</dbReference>
<evidence type="ECO:0000256" key="7">
    <source>
        <dbReference type="ARBA" id="ARBA00022833"/>
    </source>
</evidence>
<dbReference type="SUPFAM" id="SSF57716">
    <property type="entry name" value="Glucocorticoid receptor-like (DNA-binding domain)"/>
    <property type="match status" value="1"/>
</dbReference>
<keyword evidence="12" id="KW-0325">Glycoprotein</keyword>
<dbReference type="InterPro" id="IPR040497">
    <property type="entry name" value="Glyco_transf_24"/>
</dbReference>
<organism evidence="17 18">
    <name type="scientific">Oikopleura dioica</name>
    <name type="common">Tunicate</name>
    <dbReference type="NCBI Taxonomy" id="34765"/>
    <lineage>
        <taxon>Eukaryota</taxon>
        <taxon>Metazoa</taxon>
        <taxon>Chordata</taxon>
        <taxon>Tunicata</taxon>
        <taxon>Appendicularia</taxon>
        <taxon>Copelata</taxon>
        <taxon>Oikopleuridae</taxon>
        <taxon>Oikopleura</taxon>
    </lineage>
</organism>
<dbReference type="InterPro" id="IPR040692">
    <property type="entry name" value="UGGT_TRXL_3"/>
</dbReference>
<keyword evidence="6" id="KW-0256">Endoplasmic reticulum</keyword>
<dbReference type="InterPro" id="IPR001628">
    <property type="entry name" value="Znf_hrmn_rcpt"/>
</dbReference>
<keyword evidence="11" id="KW-0675">Receptor</keyword>
<dbReference type="PRINTS" id="PR00047">
    <property type="entry name" value="STROIDFINGER"/>
</dbReference>
<protein>
    <submittedName>
        <fullName evidence="17">Oidioi.mRNA.OKI2018_I69.PAR.g12327.t1.cds</fullName>
    </submittedName>
</protein>
<evidence type="ECO:0000256" key="14">
    <source>
        <dbReference type="ARBA" id="ARBA00045874"/>
    </source>
</evidence>
<dbReference type="Pfam" id="PF18404">
    <property type="entry name" value="Glyco_transf_24"/>
    <property type="match status" value="1"/>
</dbReference>
<evidence type="ECO:0000256" key="12">
    <source>
        <dbReference type="ARBA" id="ARBA00023180"/>
    </source>
</evidence>
<dbReference type="SUPFAM" id="SSF53448">
    <property type="entry name" value="Nucleotide-diphospho-sugar transferases"/>
    <property type="match status" value="1"/>
</dbReference>
<keyword evidence="9" id="KW-0238">DNA-binding</keyword>
<accession>A0ABN7S549</accession>
<keyword evidence="8" id="KW-0805">Transcription regulation</keyword>
<sequence length="1677" mass="188705">MSTGGAATTPRKRGPEKKIQPGELCQVCNEQATGFNYGALTCNPCKSFFRRTVLENNLTQKCDRGGSCYGKFIRRCIDCRLAKCELVGMNADYIRDLRIRSIRRRIQKIPTNGQMMKFSETLDPFQENFLAILEGFWIIYRNKQANAHEPSLDTTGAVQRTAYEVVVNFENKLSTIKQPNPFFHIALDRLHFVKDVINLHASMMLVFLEAIPSIRWHQLQEETKRELITFGTMEIPLIRSGSRSLSGIPPNRVQFEGTGLRNWVIEHMFALIDDFSMKLQPDSYETALIAALAATSPDRGISSAVDYKILSNIQTSRMWLIAALLTLVSGAADASTSKVSINLKAGWKSPPIYVEAIEYIASLGDQDVLFKFIEMVSYIPELNEKSDIEIYDTVNTLVNGMKLSKADIRMMNFALSLHIFSPKIEATRSKWIEAPSDCSSVFFSSAGSSFCELEPEEIGEPAAVQTDLVLIPGSKKIIMHGIAEAAGFYDRLQAAKVFCTRNNIGLSLRWQFSDDLCATSSLTGYGVELRLKSTEYKASDDSMEKEDDDDLVKTAAGFDFEILSKRFPDLQKEIKKFSRYVSDSSQEIQPMKKWQMGDLSYQAGLAAHEAFSKDGPEAGLESLQKISGNFPQMAMRLARSSVPSAFKKEVKKISESLSQTVGVRQGESYFSINGMPVDLTSQWGDPFQLFETVKGELKVMEKLAGLGITGDLAQSILQAPEPQGSSSEAVLKIPGDNEGLVWLNNIESDKKYVQFGQSLQEFLRPTFPGVIRRLRYNYLNLMVFADPLNKEIHAIHDVIDTLSQNNLPVRVGIVFTGSSDESLAASAIFHFLSKRSKEKNKSNMYTWNKWIALLEENFDSASIKKLGVEKDEITSKDSEFFQAAVKMQKYGDRIGVGTASSILINGAAIKNLVFGEGIEEIVYQEMLEAVPDIQRAIYYGTYRGEVSFTEYFNSRGGVVTRFNQDILKAPVLNIDLTTLDFDGEYHGDGNICTFWVTTDSETSQVAHEALEHQKSSKNSRTAIINCSESSKLCESLDKDAVYINGRAYTKNTQSFLAADFALLETLAIQFGANKIAHLLKSFDNDVITKTINILSSQTEIKSRKSVSFPAAKYSLLDFEPLRKNEASFDVIAVLDPASEDAQKMIPIISTLRKVVNMRLKIFLNCQENLSELPVKSFYRFVISDEFRESDKTRAVFKGLPQHSLLTAAVVPPESWMVAAVDAVHDLDNIKLVDQGDVYAGFELQHLLLEGQAVDVSNGSPPRGTQFELAKTDVALDTLVMANLGYFQFKASPGFWNLNLREGLSKDIYEIKEIEADGKEQGEIMMTSFTPKSIRVGVAKKSGMEDMDVLGKADDRPQVNNDEGSIWDRVGEAVGLKSKKEVKEEPKPEVETINIFSLASGHMYERLMRIMMLSVVRKTNTKVKFWILGNYASPAFRKSLPIVSKEFGFEYEFVQYKWPRWLNAQKEKQRTMWGYKILFLDVLFPLSVDKIIFVDADQIIRADLKELVELDLEGNPYGYTPFCDDRKEMDGFRFWNGGYWKQHLAGRKYHISAIYVVDLKRFRQLAAGDRLRGQYQGLSQDPNSLANLDQDLPNNMIHQVGIKSLPQEWLWCATWCSDESKARAKTIDLCNNPLTKEPKLVAAARIVPEWTGYDEEIKLILQGEKPVEKENFNVKEEL</sequence>
<comment type="cofactor">
    <cofactor evidence="1">
        <name>Ca(2+)</name>
        <dbReference type="ChEBI" id="CHEBI:29108"/>
    </cofactor>
</comment>
<dbReference type="InterPro" id="IPR013088">
    <property type="entry name" value="Znf_NHR/GATA"/>
</dbReference>
<evidence type="ECO:0000256" key="13">
    <source>
        <dbReference type="ARBA" id="ARBA00023242"/>
    </source>
</evidence>
<dbReference type="Pfam" id="PF00105">
    <property type="entry name" value="zf-C4"/>
    <property type="match status" value="1"/>
</dbReference>
<feature type="domain" description="Nuclear receptor" evidence="16">
    <location>
        <begin position="22"/>
        <end position="96"/>
    </location>
</feature>
<dbReference type="InterPro" id="IPR040694">
    <property type="entry name" value="UGGT_TRXL_2"/>
</dbReference>
<proteinExistence type="predicted"/>